<reference evidence="1" key="1">
    <citation type="submission" date="2024-12" db="EMBL/GenBank/DDBJ databases">
        <authorList>
            <person name="Wu N."/>
        </authorList>
    </citation>
    <scope>NUCLEOTIDE SEQUENCE</scope>
    <source>
        <strain evidence="1">P15</strain>
    </source>
</reference>
<proteinExistence type="predicted"/>
<sequence length="210" mass="22458">MAISLQAQTRGNLTKSGVKHLRSSGSVPGVVYGKTIGSVLVTVDNRELSSLLRSHANGIIELELGSSGKQTVMIQDVQRDPLNSNLLHIDFHQINMNEPVRTEVTLDFVGDSKGEEEGGMLQIQLHQVEVRCLPAAIPASIVVDVTRLDMGDTITAGELQMPAGVELKTHKDEVVVTILAPQKEVEETPAEPTAKDAAPAKAAKNAEPVT</sequence>
<accession>A0ACC7P750</accession>
<protein>
    <submittedName>
        <fullName evidence="1">50S ribosomal protein L25/general stress protein Ctc</fullName>
    </submittedName>
</protein>
<evidence type="ECO:0000313" key="1">
    <source>
        <dbReference type="EMBL" id="MFM9332125.1"/>
    </source>
</evidence>
<keyword evidence="2" id="KW-1185">Reference proteome</keyword>
<dbReference type="Proteomes" id="UP001631969">
    <property type="component" value="Unassembled WGS sequence"/>
</dbReference>
<keyword evidence="1" id="KW-0687">Ribonucleoprotein</keyword>
<name>A0ACC7P750_9BACL</name>
<gene>
    <name evidence="1" type="ORF">ACI1P1_27890</name>
</gene>
<evidence type="ECO:0000313" key="2">
    <source>
        <dbReference type="Proteomes" id="UP001631969"/>
    </source>
</evidence>
<comment type="caution">
    <text evidence="1">The sequence shown here is derived from an EMBL/GenBank/DDBJ whole genome shotgun (WGS) entry which is preliminary data.</text>
</comment>
<keyword evidence="1" id="KW-0689">Ribosomal protein</keyword>
<dbReference type="EMBL" id="JBJURJ010000026">
    <property type="protein sequence ID" value="MFM9332125.1"/>
    <property type="molecule type" value="Genomic_DNA"/>
</dbReference>
<organism evidence="1 2">
    <name type="scientific">Paenibacillus mesotrionivorans</name>
    <dbReference type="NCBI Taxonomy" id="3160968"/>
    <lineage>
        <taxon>Bacteria</taxon>
        <taxon>Bacillati</taxon>
        <taxon>Bacillota</taxon>
        <taxon>Bacilli</taxon>
        <taxon>Bacillales</taxon>
        <taxon>Paenibacillaceae</taxon>
        <taxon>Paenibacillus</taxon>
    </lineage>
</organism>